<feature type="compositionally biased region" description="Low complexity" evidence="1">
    <location>
        <begin position="340"/>
        <end position="368"/>
    </location>
</feature>
<comment type="caution">
    <text evidence="2">The sequence shown here is derived from an EMBL/GenBank/DDBJ whole genome shotgun (WGS) entry which is preliminary data.</text>
</comment>
<feature type="compositionally biased region" description="Polar residues" evidence="1">
    <location>
        <begin position="260"/>
        <end position="280"/>
    </location>
</feature>
<evidence type="ECO:0000256" key="1">
    <source>
        <dbReference type="SAM" id="MobiDB-lite"/>
    </source>
</evidence>
<feature type="region of interest" description="Disordered" evidence="1">
    <location>
        <begin position="172"/>
        <end position="545"/>
    </location>
</feature>
<feature type="compositionally biased region" description="Low complexity" evidence="1">
    <location>
        <begin position="523"/>
        <end position="532"/>
    </location>
</feature>
<name>A0A9N8D7L8_9STRA</name>
<feature type="compositionally biased region" description="Polar residues" evidence="1">
    <location>
        <begin position="172"/>
        <end position="197"/>
    </location>
</feature>
<protein>
    <submittedName>
        <fullName evidence="2">ECF subfamily RNA polymerase sigma-24 subunit</fullName>
    </submittedName>
</protein>
<feature type="compositionally biased region" description="Polar residues" evidence="1">
    <location>
        <begin position="442"/>
        <end position="466"/>
    </location>
</feature>
<feature type="compositionally biased region" description="Low complexity" evidence="1">
    <location>
        <begin position="673"/>
        <end position="751"/>
    </location>
</feature>
<feature type="compositionally biased region" description="Polar residues" evidence="1">
    <location>
        <begin position="533"/>
        <end position="545"/>
    </location>
</feature>
<organism evidence="2 3">
    <name type="scientific">Seminavis robusta</name>
    <dbReference type="NCBI Taxonomy" id="568900"/>
    <lineage>
        <taxon>Eukaryota</taxon>
        <taxon>Sar</taxon>
        <taxon>Stramenopiles</taxon>
        <taxon>Ochrophyta</taxon>
        <taxon>Bacillariophyta</taxon>
        <taxon>Bacillariophyceae</taxon>
        <taxon>Bacillariophycidae</taxon>
        <taxon>Naviculales</taxon>
        <taxon>Naviculaceae</taxon>
        <taxon>Seminavis</taxon>
    </lineage>
</organism>
<dbReference type="EMBL" id="CAICTM010000008">
    <property type="protein sequence ID" value="CAB9496710.1"/>
    <property type="molecule type" value="Genomic_DNA"/>
</dbReference>
<feature type="compositionally biased region" description="Pro residues" evidence="1">
    <location>
        <begin position="389"/>
        <end position="398"/>
    </location>
</feature>
<reference evidence="2" key="1">
    <citation type="submission" date="2020-06" db="EMBL/GenBank/DDBJ databases">
        <authorList>
            <consortium name="Plant Systems Biology data submission"/>
        </authorList>
    </citation>
    <scope>NUCLEOTIDE SEQUENCE</scope>
    <source>
        <strain evidence="2">D6</strain>
    </source>
</reference>
<evidence type="ECO:0000313" key="2">
    <source>
        <dbReference type="EMBL" id="CAB9496710.1"/>
    </source>
</evidence>
<dbReference type="AlphaFoldDB" id="A0A9N8D7L8"/>
<feature type="compositionally biased region" description="Low complexity" evidence="1">
    <location>
        <begin position="224"/>
        <end position="243"/>
    </location>
</feature>
<sequence length="769" mass="77812">MLAFQPSGRHLEEFPLEQFFELFAASIGFNMEVVLEGNGLEPLDITIITAYQDQVRVVAGSTKRINPDGTFDETAVVTEIGPSQVEGAYGTIVENNGTIVAAFTNSGLTAIQECVEPGSQVVTSDFCAAVLEKSGSIGIAAVTVLECVKNPTSSLECQEILPTLLQAATAPSELQSEAASTGQSLDDNPAGSITSGTEGLDSALGSQSVELMSSNPNLDNAAGSSDLSASPIVSPSSSGGSLVETGADSSMPEALAPAGTQETSPATTPSGADSAEQANPATPPEATGVATAPSPISDDIMVGSALSSGLTGPTTMPDGSITLKPSLVAPTAPGTESINTATSPESTAAPSASSPGSISASSTSPKPTDSMVLTAPVSLTPSAVSSMEAPPPVEPGTPTPQVTSIAPAELSPQPTSTPSTSGTMDSTTTPSTTRLEGLPATANPSATLSSATESTNPPSSLGSMSEPTLGPTDEPTRTPTESPTNRPTDEPTNNPTALPTIEPTAEPTFNPTPEPTNSPTPEPTNNRTPEPTSAANPTTTPFAEPTTIPTVEQSLNPSQQCTEQTSTTWNTFYVYFNSDISALSDDTLIDAFESGFSTVHNGACPPILTLVSVESRTQRRRLQTIQSVLFGMNATHVSGTVVLDEATDSSAFLVGFNDALASTSTVSASGLESSLTIPSTSPSGSPSTGTPTVTPGSPSTTPTTSLPTVTPGSPSTSPSMNSPTTRTPTVTPGSPSTTPTTALPTVTPGAPSASPTTDLRTVPQLERQQ</sequence>
<proteinExistence type="predicted"/>
<feature type="compositionally biased region" description="Low complexity" evidence="1">
    <location>
        <begin position="411"/>
        <end position="433"/>
    </location>
</feature>
<feature type="compositionally biased region" description="Pro residues" evidence="1">
    <location>
        <begin position="510"/>
        <end position="522"/>
    </location>
</feature>
<keyword evidence="3" id="KW-1185">Reference proteome</keyword>
<gene>
    <name evidence="2" type="ORF">SEMRO_8_G006760.1</name>
</gene>
<dbReference type="Proteomes" id="UP001153069">
    <property type="component" value="Unassembled WGS sequence"/>
</dbReference>
<accession>A0A9N8D7L8</accession>
<feature type="compositionally biased region" description="Polar residues" evidence="1">
    <location>
        <begin position="305"/>
        <end position="314"/>
    </location>
</feature>
<feature type="compositionally biased region" description="Polar residues" evidence="1">
    <location>
        <begin position="204"/>
        <end position="218"/>
    </location>
</feature>
<feature type="region of interest" description="Disordered" evidence="1">
    <location>
        <begin position="667"/>
        <end position="769"/>
    </location>
</feature>
<feature type="compositionally biased region" description="Polar residues" evidence="1">
    <location>
        <begin position="477"/>
        <end position="497"/>
    </location>
</feature>
<evidence type="ECO:0000313" key="3">
    <source>
        <dbReference type="Proteomes" id="UP001153069"/>
    </source>
</evidence>